<dbReference type="EMBL" id="JACIJS010000001">
    <property type="protein sequence ID" value="MBB5514612.1"/>
    <property type="molecule type" value="Genomic_DNA"/>
</dbReference>
<keyword evidence="7" id="KW-1185">Reference proteome</keyword>
<dbReference type="InterPro" id="IPR038417">
    <property type="entry name" value="Alpga-gal_N_sf"/>
</dbReference>
<evidence type="ECO:0000256" key="1">
    <source>
        <dbReference type="ARBA" id="ARBA00001255"/>
    </source>
</evidence>
<evidence type="ECO:0000256" key="4">
    <source>
        <dbReference type="ARBA" id="ARBA00023295"/>
    </source>
</evidence>
<dbReference type="Pfam" id="PF16875">
    <property type="entry name" value="Glyco_hydro_36N"/>
    <property type="match status" value="1"/>
</dbReference>
<gene>
    <name evidence="6" type="ORF">FHS89_000610</name>
</gene>
<evidence type="ECO:0000313" key="6">
    <source>
        <dbReference type="EMBL" id="MBB5514612.1"/>
    </source>
</evidence>
<dbReference type="EC" id="3.2.1.22" evidence="2"/>
<dbReference type="Gene3D" id="2.70.98.60">
    <property type="entry name" value="alpha-galactosidase from lactobacil brevis"/>
    <property type="match status" value="1"/>
</dbReference>
<evidence type="ECO:0000259" key="5">
    <source>
        <dbReference type="Pfam" id="PF16875"/>
    </source>
</evidence>
<dbReference type="InterPro" id="IPR013785">
    <property type="entry name" value="Aldolase_TIM"/>
</dbReference>
<dbReference type="Pfam" id="PF02065">
    <property type="entry name" value="Melibiase"/>
    <property type="match status" value="1"/>
</dbReference>
<accession>A0A840WLT5</accession>
<dbReference type="InterPro" id="IPR002252">
    <property type="entry name" value="Glyco_hydro_36"/>
</dbReference>
<dbReference type="FunFam" id="3.20.20.70:FF:000118">
    <property type="entry name" value="Alpha-galactosidase"/>
    <property type="match status" value="1"/>
</dbReference>
<proteinExistence type="predicted"/>
<dbReference type="SUPFAM" id="SSF51445">
    <property type="entry name" value="(Trans)glycosidases"/>
    <property type="match status" value="1"/>
</dbReference>
<organism evidence="6 7">
    <name type="scientific">Rubricella aquisinus</name>
    <dbReference type="NCBI Taxonomy" id="2028108"/>
    <lineage>
        <taxon>Bacteria</taxon>
        <taxon>Pseudomonadati</taxon>
        <taxon>Pseudomonadota</taxon>
        <taxon>Alphaproteobacteria</taxon>
        <taxon>Rhodobacterales</taxon>
        <taxon>Paracoccaceae</taxon>
        <taxon>Rubricella</taxon>
    </lineage>
</organism>
<protein>
    <recommendedName>
        <fullName evidence="2">alpha-galactosidase</fullName>
        <ecNumber evidence="2">3.2.1.22</ecNumber>
    </recommendedName>
</protein>
<comment type="caution">
    <text evidence="6">The sequence shown here is derived from an EMBL/GenBank/DDBJ whole genome shotgun (WGS) entry which is preliminary data.</text>
</comment>
<dbReference type="AlphaFoldDB" id="A0A840WLT5"/>
<dbReference type="PANTHER" id="PTHR43053">
    <property type="entry name" value="GLYCOSIDASE FAMILY 31"/>
    <property type="match status" value="1"/>
</dbReference>
<dbReference type="PRINTS" id="PR00743">
    <property type="entry name" value="GLHYDRLASE36"/>
</dbReference>
<name>A0A840WLT5_9RHOB</name>
<dbReference type="InterPro" id="IPR017853">
    <property type="entry name" value="GH"/>
</dbReference>
<dbReference type="GO" id="GO:0016052">
    <property type="term" value="P:carbohydrate catabolic process"/>
    <property type="evidence" value="ECO:0007669"/>
    <property type="project" value="InterPro"/>
</dbReference>
<keyword evidence="3 6" id="KW-0378">Hydrolase</keyword>
<dbReference type="Proteomes" id="UP000553766">
    <property type="component" value="Unassembled WGS sequence"/>
</dbReference>
<sequence length="679" mass="75095">MSHVWRVDTPRQTLVFASKDGGLPEVAYWGAPLPMGEDLAALTRALLPDEVTGGMLDARPKMTICPLARDMFPGHLGADVSGAPMLRLQGQSGAVTRFEGDGYRYTLTADACAQSGVIALSARLEGPGIRWLAAPALPAPATGTHFRSYAGRWTGEFSRQDIPWTVGAHLREVRDGRTSHEAFPGVILGAGPIRNTTGEVFGLHLGQSTGHRMVAEELPDGRRQVMFGPMLAHGGADDVTAGPLYLMRSDAGVNGLTEQSHAHLRGLVDFPDPARPRPVHYNCWEAVYFRHNLDELKSIATRAADLGAERFVLDDGWFKGRNDDTTSLGDWVVDRHKFPDGLTPLIAHVQSLGMVFGLWVEPEMVNPDSDLYRAHPDWVLGAPDQPLGRNQMVLDIARSEVSDYLFARLDALLTEYDIDYLKWDHNRVLPFPDHHQAEAVYALLDRLRAAHPAVEIESCASGGGRIDWGILQRTHRVWLSDSNDALERMRMQAEALPFLIPEVTGSHVGPRACHTSGRVLPIALRGWIAAQRHFGFEMDPRELTDAEATTLTHITAWWKGNRDWLMPARRHLLDLDDPERFGEMAVARDGSQFALWLGQRGTPRSVMPRPVPLTGLERDATYRVRLLNADDIPAMWSRNQTEFREGAITLSGAALMGRGLIPPVTQPASIYVFQGERLA</sequence>
<feature type="domain" description="Glycosyl hydrolase family 36 N-terminal" evidence="5">
    <location>
        <begin position="103"/>
        <end position="228"/>
    </location>
</feature>
<dbReference type="Gene3D" id="3.20.20.70">
    <property type="entry name" value="Aldolase class I"/>
    <property type="match status" value="1"/>
</dbReference>
<evidence type="ECO:0000256" key="2">
    <source>
        <dbReference type="ARBA" id="ARBA00012755"/>
    </source>
</evidence>
<dbReference type="GO" id="GO:0004557">
    <property type="term" value="F:alpha-galactosidase activity"/>
    <property type="evidence" value="ECO:0007669"/>
    <property type="project" value="UniProtKB-EC"/>
</dbReference>
<evidence type="ECO:0000313" key="7">
    <source>
        <dbReference type="Proteomes" id="UP000553766"/>
    </source>
</evidence>
<dbReference type="RefSeq" id="WP_184008344.1">
    <property type="nucleotide sequence ID" value="NZ_JACIJS010000001.1"/>
</dbReference>
<dbReference type="PANTHER" id="PTHR43053:SF3">
    <property type="entry name" value="ALPHA-GALACTOSIDASE C-RELATED"/>
    <property type="match status" value="1"/>
</dbReference>
<dbReference type="CDD" id="cd14791">
    <property type="entry name" value="GH36"/>
    <property type="match status" value="1"/>
</dbReference>
<evidence type="ECO:0000256" key="3">
    <source>
        <dbReference type="ARBA" id="ARBA00022801"/>
    </source>
</evidence>
<reference evidence="6 7" key="1">
    <citation type="submission" date="2020-08" db="EMBL/GenBank/DDBJ databases">
        <title>Genomic Encyclopedia of Type Strains, Phase IV (KMG-IV): sequencing the most valuable type-strain genomes for metagenomic binning, comparative biology and taxonomic classification.</title>
        <authorList>
            <person name="Goeker M."/>
        </authorList>
    </citation>
    <scope>NUCLEOTIDE SEQUENCE [LARGE SCALE GENOMIC DNA]</scope>
    <source>
        <strain evidence="6 7">DSM 103377</strain>
    </source>
</reference>
<dbReference type="InterPro" id="IPR050985">
    <property type="entry name" value="Alpha-glycosidase_related"/>
</dbReference>
<comment type="catalytic activity">
    <reaction evidence="1">
        <text>Hydrolysis of terminal, non-reducing alpha-D-galactose residues in alpha-D-galactosides, including galactose oligosaccharides, galactomannans and galactolipids.</text>
        <dbReference type="EC" id="3.2.1.22"/>
    </reaction>
</comment>
<keyword evidence="4 6" id="KW-0326">Glycosidase</keyword>
<dbReference type="InterPro" id="IPR031704">
    <property type="entry name" value="Glyco_hydro_36_N"/>
</dbReference>